<gene>
    <name evidence="2" type="ORF">LSAA_3724</name>
    <name evidence="1" type="ORF">LSAA_3768</name>
</gene>
<dbReference type="Proteomes" id="UP000675881">
    <property type="component" value="Chromosome 12"/>
</dbReference>
<accession>A0A7R8CGR7</accession>
<protein>
    <submittedName>
        <fullName evidence="1">(salmon louse) hypothetical protein</fullName>
    </submittedName>
</protein>
<dbReference type="AlphaFoldDB" id="A0A7R8CGR7"/>
<keyword evidence="3" id="KW-1185">Reference proteome</keyword>
<dbReference type="EMBL" id="HG994591">
    <property type="protein sequence ID" value="CAF2818127.1"/>
    <property type="molecule type" value="Genomic_DNA"/>
</dbReference>
<name>A0A7R8CGR7_LEPSM</name>
<dbReference type="EMBL" id="HG994591">
    <property type="protein sequence ID" value="CAF2818111.1"/>
    <property type="molecule type" value="Genomic_DNA"/>
</dbReference>
<organism evidence="1 3">
    <name type="scientific">Lepeophtheirus salmonis</name>
    <name type="common">Salmon louse</name>
    <name type="synonym">Caligus salmonis</name>
    <dbReference type="NCBI Taxonomy" id="72036"/>
    <lineage>
        <taxon>Eukaryota</taxon>
        <taxon>Metazoa</taxon>
        <taxon>Ecdysozoa</taxon>
        <taxon>Arthropoda</taxon>
        <taxon>Crustacea</taxon>
        <taxon>Multicrustacea</taxon>
        <taxon>Hexanauplia</taxon>
        <taxon>Copepoda</taxon>
        <taxon>Siphonostomatoida</taxon>
        <taxon>Caligidae</taxon>
        <taxon>Lepeophtheirus</taxon>
    </lineage>
</organism>
<evidence type="ECO:0000313" key="3">
    <source>
        <dbReference type="Proteomes" id="UP000675881"/>
    </source>
</evidence>
<proteinExistence type="predicted"/>
<evidence type="ECO:0000313" key="1">
    <source>
        <dbReference type="EMBL" id="CAF2818111.1"/>
    </source>
</evidence>
<sequence length="109" mass="12542">MQVQSLFMMFELGMLDTAPNKLNIELTMDKKISEVLDLFQNNFQKKPDVGQNAYGTLNILGEAMVEFEHQEKGVEEKVLLSPDTDGIVEIERVWDLTPVVSKHKECRRM</sequence>
<reference evidence="1" key="1">
    <citation type="submission" date="2021-02" db="EMBL/GenBank/DDBJ databases">
        <authorList>
            <person name="Bekaert M."/>
        </authorList>
    </citation>
    <scope>NUCLEOTIDE SEQUENCE</scope>
    <source>
        <strain evidence="1">IoA-00</strain>
    </source>
</reference>
<evidence type="ECO:0000313" key="2">
    <source>
        <dbReference type="EMBL" id="CAF2818127.1"/>
    </source>
</evidence>